<dbReference type="RefSeq" id="WP_059751458.1">
    <property type="nucleotide sequence ID" value="NZ_LDUG01000006.1"/>
</dbReference>
<evidence type="ECO:0000313" key="7">
    <source>
        <dbReference type="EMBL" id="KVW99468.1"/>
    </source>
</evidence>
<accession>A0A119CY88</accession>
<dbReference type="EMBL" id="LDUG01000006">
    <property type="protein sequence ID" value="KVW99468.1"/>
    <property type="molecule type" value="Genomic_DNA"/>
</dbReference>
<feature type="transmembrane region" description="Helical" evidence="6">
    <location>
        <begin position="335"/>
        <end position="355"/>
    </location>
</feature>
<reference evidence="7 8" key="1">
    <citation type="journal article" date="2015" name="Appl. Environ. Microbiol.">
        <title>Aerobic and Anaerobic Thiosulfate Oxidation by a Cold-Adapted, Subglacial Chemoautotroph.</title>
        <authorList>
            <person name="Harrold Z.R."/>
            <person name="Skidmore M.L."/>
            <person name="Hamilton T.L."/>
            <person name="Desch L."/>
            <person name="Amada K."/>
            <person name="van Gelder W."/>
            <person name="Glover K."/>
            <person name="Roden E.E."/>
            <person name="Boyd E.S."/>
        </authorList>
    </citation>
    <scope>NUCLEOTIDE SEQUENCE [LARGE SCALE GENOMIC DNA]</scope>
    <source>
        <strain evidence="7 8">RG</strain>
    </source>
</reference>
<dbReference type="PANTHER" id="PTHR33529">
    <property type="entry name" value="SLR0882 PROTEIN-RELATED"/>
    <property type="match status" value="1"/>
</dbReference>
<dbReference type="STRING" id="1123392.GCA_000376425_01589"/>
<comment type="caution">
    <text evidence="7">The sequence shown here is derived from an EMBL/GenBank/DDBJ whole genome shotgun (WGS) entry which is preliminary data.</text>
</comment>
<organism evidence="7 8">
    <name type="scientific">Thiobacillus denitrificans</name>
    <dbReference type="NCBI Taxonomy" id="36861"/>
    <lineage>
        <taxon>Bacteria</taxon>
        <taxon>Pseudomonadati</taxon>
        <taxon>Pseudomonadota</taxon>
        <taxon>Betaproteobacteria</taxon>
        <taxon>Nitrosomonadales</taxon>
        <taxon>Thiobacillaceae</taxon>
        <taxon>Thiobacillus</taxon>
    </lineage>
</organism>
<dbReference type="Proteomes" id="UP000064243">
    <property type="component" value="Unassembled WGS sequence"/>
</dbReference>
<dbReference type="Pfam" id="PF03739">
    <property type="entry name" value="LptF_LptG"/>
    <property type="match status" value="1"/>
</dbReference>
<evidence type="ECO:0000313" key="8">
    <source>
        <dbReference type="Proteomes" id="UP000064243"/>
    </source>
</evidence>
<dbReference type="NCBIfam" id="TIGR04408">
    <property type="entry name" value="LptG_lptG"/>
    <property type="match status" value="1"/>
</dbReference>
<comment type="subcellular location">
    <subcellularLocation>
        <location evidence="1">Cell membrane</location>
        <topology evidence="1">Multi-pass membrane protein</topology>
    </subcellularLocation>
</comment>
<sequence length="358" mass="39424">MSLLARYLAGQVLAASGFVLLALLVLFAFFDVMKELGSLGRNNYELGQAAVVVLLSVPGHLYEILPVAALIGTLFALSRLVGNSEYAVMRVSGLSNWRVGGYFAVIGTLLSLLVLVFGEYVAPWSEQAAQRYKLSATQSVVAQQFRSGLWVKDGSTFINVREVMPDNTLRGIEIYGFDAEGELGWIRAAEQASWRGNQQAWDLQQVVETRFDADGIRAERSANQDWQSVLTPDILGVLLVAPEKMSARTLWRYIAHLKENSQNATRYELALWSKFINPFVIPIMMLIAMPFAIRGPRAGGTSGMIFLGILAGLGFHLLSRLLGHLGLLNNWPASLVSTLPLLVFLGIALAGIRWVDRR</sequence>
<protein>
    <submittedName>
        <fullName evidence="7">Permease</fullName>
    </submittedName>
</protein>
<dbReference type="InterPro" id="IPR005495">
    <property type="entry name" value="LptG/LptF_permease"/>
</dbReference>
<dbReference type="GO" id="GO:0043190">
    <property type="term" value="C:ATP-binding cassette (ABC) transporter complex"/>
    <property type="evidence" value="ECO:0007669"/>
    <property type="project" value="InterPro"/>
</dbReference>
<feature type="transmembrane region" description="Helical" evidence="6">
    <location>
        <begin position="12"/>
        <end position="30"/>
    </location>
</feature>
<evidence type="ECO:0000256" key="5">
    <source>
        <dbReference type="ARBA" id="ARBA00023136"/>
    </source>
</evidence>
<name>A0A119CY88_THIDE</name>
<evidence type="ECO:0000256" key="2">
    <source>
        <dbReference type="ARBA" id="ARBA00022475"/>
    </source>
</evidence>
<feature type="transmembrane region" description="Helical" evidence="6">
    <location>
        <begin position="275"/>
        <end position="293"/>
    </location>
</feature>
<feature type="transmembrane region" description="Helical" evidence="6">
    <location>
        <begin position="50"/>
        <end position="78"/>
    </location>
</feature>
<feature type="transmembrane region" description="Helical" evidence="6">
    <location>
        <begin position="99"/>
        <end position="118"/>
    </location>
</feature>
<keyword evidence="4 6" id="KW-1133">Transmembrane helix</keyword>
<keyword evidence="8" id="KW-1185">Reference proteome</keyword>
<evidence type="ECO:0000256" key="3">
    <source>
        <dbReference type="ARBA" id="ARBA00022692"/>
    </source>
</evidence>
<evidence type="ECO:0000256" key="6">
    <source>
        <dbReference type="SAM" id="Phobius"/>
    </source>
</evidence>
<proteinExistence type="predicted"/>
<dbReference type="PANTHER" id="PTHR33529:SF2">
    <property type="entry name" value="LIPOPOLYSACCHARIDE EXPORT SYSTEM PERMEASE PROTEIN LPTG"/>
    <property type="match status" value="1"/>
</dbReference>
<keyword evidence="3 6" id="KW-0812">Transmembrane</keyword>
<dbReference type="AlphaFoldDB" id="A0A119CY88"/>
<dbReference type="InterPro" id="IPR030923">
    <property type="entry name" value="LptG"/>
</dbReference>
<feature type="transmembrane region" description="Helical" evidence="6">
    <location>
        <begin position="305"/>
        <end position="323"/>
    </location>
</feature>
<evidence type="ECO:0000256" key="1">
    <source>
        <dbReference type="ARBA" id="ARBA00004651"/>
    </source>
</evidence>
<dbReference type="PATRIC" id="fig|36861.3.peg.3117"/>
<keyword evidence="5 6" id="KW-0472">Membrane</keyword>
<evidence type="ECO:0000256" key="4">
    <source>
        <dbReference type="ARBA" id="ARBA00022989"/>
    </source>
</evidence>
<keyword evidence="2" id="KW-1003">Cell membrane</keyword>
<dbReference type="GO" id="GO:0015920">
    <property type="term" value="P:lipopolysaccharide transport"/>
    <property type="evidence" value="ECO:0007669"/>
    <property type="project" value="TreeGrafter"/>
</dbReference>
<gene>
    <name evidence="7" type="ORF">ABW22_01940</name>
</gene>
<dbReference type="OrthoDB" id="9776227at2"/>
<dbReference type="GO" id="GO:0055085">
    <property type="term" value="P:transmembrane transport"/>
    <property type="evidence" value="ECO:0007669"/>
    <property type="project" value="InterPro"/>
</dbReference>